<dbReference type="PANTHER" id="PTHR30250">
    <property type="entry name" value="PST FAMILY PREDICTED COLANIC ACID TRANSPORTER"/>
    <property type="match status" value="1"/>
</dbReference>
<keyword evidence="3 6" id="KW-0812">Transmembrane</keyword>
<feature type="transmembrane region" description="Helical" evidence="6">
    <location>
        <begin position="12"/>
        <end position="33"/>
    </location>
</feature>
<reference evidence="7" key="1">
    <citation type="journal article" date="2014" name="Front. Microbiol.">
        <title>High frequency of phylogenetically diverse reductive dehalogenase-homologous genes in deep subseafloor sedimentary metagenomes.</title>
        <authorList>
            <person name="Kawai M."/>
            <person name="Futagami T."/>
            <person name="Toyoda A."/>
            <person name="Takaki Y."/>
            <person name="Nishi S."/>
            <person name="Hori S."/>
            <person name="Arai W."/>
            <person name="Tsubouchi T."/>
            <person name="Morono Y."/>
            <person name="Uchiyama I."/>
            <person name="Ito T."/>
            <person name="Fujiyama A."/>
            <person name="Inagaki F."/>
            <person name="Takami H."/>
        </authorList>
    </citation>
    <scope>NUCLEOTIDE SEQUENCE</scope>
    <source>
        <strain evidence="7">Expedition CK06-06</strain>
    </source>
</reference>
<feature type="transmembrane region" description="Helical" evidence="6">
    <location>
        <begin position="87"/>
        <end position="112"/>
    </location>
</feature>
<name>X1NF63_9ZZZZ</name>
<evidence type="ECO:0000256" key="4">
    <source>
        <dbReference type="ARBA" id="ARBA00022989"/>
    </source>
</evidence>
<evidence type="ECO:0000256" key="2">
    <source>
        <dbReference type="ARBA" id="ARBA00022475"/>
    </source>
</evidence>
<dbReference type="EMBL" id="BARV01006843">
    <property type="protein sequence ID" value="GAI17309.1"/>
    <property type="molecule type" value="Genomic_DNA"/>
</dbReference>
<dbReference type="AlphaFoldDB" id="X1NF63"/>
<feature type="non-terminal residue" evidence="7">
    <location>
        <position position="157"/>
    </location>
</feature>
<feature type="transmembrane region" description="Helical" evidence="6">
    <location>
        <begin position="45"/>
        <end position="67"/>
    </location>
</feature>
<evidence type="ECO:0000256" key="6">
    <source>
        <dbReference type="SAM" id="Phobius"/>
    </source>
</evidence>
<dbReference type="InterPro" id="IPR050833">
    <property type="entry name" value="Poly_Biosynth_Transport"/>
</dbReference>
<evidence type="ECO:0000256" key="5">
    <source>
        <dbReference type="ARBA" id="ARBA00023136"/>
    </source>
</evidence>
<evidence type="ECO:0000256" key="3">
    <source>
        <dbReference type="ARBA" id="ARBA00022692"/>
    </source>
</evidence>
<gene>
    <name evidence="7" type="ORF">S06H3_14003</name>
</gene>
<comment type="subcellular location">
    <subcellularLocation>
        <location evidence="1">Cell membrane</location>
        <topology evidence="1">Multi-pass membrane protein</topology>
    </subcellularLocation>
</comment>
<dbReference type="GO" id="GO:0005886">
    <property type="term" value="C:plasma membrane"/>
    <property type="evidence" value="ECO:0007669"/>
    <property type="project" value="UniProtKB-SubCell"/>
</dbReference>
<dbReference type="PANTHER" id="PTHR30250:SF27">
    <property type="entry name" value="POLYSACCHARIDE BIOSYNTHESIS PROTEIN"/>
    <property type="match status" value="1"/>
</dbReference>
<keyword evidence="2" id="KW-1003">Cell membrane</keyword>
<proteinExistence type="predicted"/>
<comment type="caution">
    <text evidence="7">The sequence shown here is derived from an EMBL/GenBank/DDBJ whole genome shotgun (WGS) entry which is preliminary data.</text>
</comment>
<accession>X1NF63</accession>
<feature type="transmembrane region" description="Helical" evidence="6">
    <location>
        <begin position="124"/>
        <end position="146"/>
    </location>
</feature>
<keyword evidence="5 6" id="KW-0472">Membrane</keyword>
<dbReference type="InterPro" id="IPR002797">
    <property type="entry name" value="Polysacc_synth"/>
</dbReference>
<keyword evidence="4 6" id="KW-1133">Transmembrane helix</keyword>
<sequence>MVDYMRKAIRGVGIVFSLSILAAFINYLVRLVLARNLSVEDYGLFYAALALVLFIGLFKTLGLNKALGKFVAEFKVKKRYDLIKNSIISSFSMQFILSGLIALFLIIFSDFFALNYLRRPDASIVIKILAIVIWLRPVGFICAYIFQGFQKMKYYSS</sequence>
<protein>
    <recommendedName>
        <fullName evidence="8">Polysaccharide biosynthesis protein C-terminal domain-containing protein</fullName>
    </recommendedName>
</protein>
<evidence type="ECO:0000256" key="1">
    <source>
        <dbReference type="ARBA" id="ARBA00004651"/>
    </source>
</evidence>
<dbReference type="Pfam" id="PF01943">
    <property type="entry name" value="Polysacc_synt"/>
    <property type="match status" value="1"/>
</dbReference>
<evidence type="ECO:0008006" key="8">
    <source>
        <dbReference type="Google" id="ProtNLM"/>
    </source>
</evidence>
<organism evidence="7">
    <name type="scientific">marine sediment metagenome</name>
    <dbReference type="NCBI Taxonomy" id="412755"/>
    <lineage>
        <taxon>unclassified sequences</taxon>
        <taxon>metagenomes</taxon>
        <taxon>ecological metagenomes</taxon>
    </lineage>
</organism>
<evidence type="ECO:0000313" key="7">
    <source>
        <dbReference type="EMBL" id="GAI17309.1"/>
    </source>
</evidence>